<keyword evidence="3" id="KW-0269">Exonuclease</keyword>
<dbReference type="GO" id="GO:0004527">
    <property type="term" value="F:exonuclease activity"/>
    <property type="evidence" value="ECO:0007669"/>
    <property type="project" value="UniProtKB-KW"/>
</dbReference>
<evidence type="ECO:0000259" key="5">
    <source>
        <dbReference type="SMART" id="SM00479"/>
    </source>
</evidence>
<feature type="region of interest" description="Disordered" evidence="4">
    <location>
        <begin position="1"/>
        <end position="24"/>
    </location>
</feature>
<dbReference type="Pfam" id="PF00929">
    <property type="entry name" value="RNase_T"/>
    <property type="match status" value="1"/>
</dbReference>
<proteinExistence type="predicted"/>
<dbReference type="PANTHER" id="PTHR12801:SF114">
    <property type="entry name" value="EXONUCLEASE, PUTATIVE (AFU_ORTHOLOGUE AFUA_7G00870)-RELATED"/>
    <property type="match status" value="1"/>
</dbReference>
<name>A0AAD4CHV4_ASPNN</name>
<dbReference type="InterPro" id="IPR013520">
    <property type="entry name" value="Ribonucl_H"/>
</dbReference>
<dbReference type="InterPro" id="IPR036397">
    <property type="entry name" value="RNaseH_sf"/>
</dbReference>
<evidence type="ECO:0000256" key="4">
    <source>
        <dbReference type="SAM" id="MobiDB-lite"/>
    </source>
</evidence>
<dbReference type="InterPro" id="IPR047021">
    <property type="entry name" value="REXO1/3/4-like"/>
</dbReference>
<evidence type="ECO:0000313" key="7">
    <source>
        <dbReference type="Proteomes" id="UP001194746"/>
    </source>
</evidence>
<dbReference type="GO" id="GO:0006364">
    <property type="term" value="P:rRNA processing"/>
    <property type="evidence" value="ECO:0007669"/>
    <property type="project" value="TreeGrafter"/>
</dbReference>
<evidence type="ECO:0000256" key="3">
    <source>
        <dbReference type="ARBA" id="ARBA00022839"/>
    </source>
</evidence>
<organism evidence="6 7">
    <name type="scientific">Aspergillus nanangensis</name>
    <dbReference type="NCBI Taxonomy" id="2582783"/>
    <lineage>
        <taxon>Eukaryota</taxon>
        <taxon>Fungi</taxon>
        <taxon>Dikarya</taxon>
        <taxon>Ascomycota</taxon>
        <taxon>Pezizomycotina</taxon>
        <taxon>Eurotiomycetes</taxon>
        <taxon>Eurotiomycetidae</taxon>
        <taxon>Eurotiales</taxon>
        <taxon>Aspergillaceae</taxon>
        <taxon>Aspergillus</taxon>
        <taxon>Aspergillus subgen. Circumdati</taxon>
    </lineage>
</organism>
<protein>
    <recommendedName>
        <fullName evidence="5">Exonuclease domain-containing protein</fullName>
    </recommendedName>
</protein>
<dbReference type="EMBL" id="VCAU01000072">
    <property type="protein sequence ID" value="KAF9886770.1"/>
    <property type="molecule type" value="Genomic_DNA"/>
</dbReference>
<dbReference type="Proteomes" id="UP001194746">
    <property type="component" value="Unassembled WGS sequence"/>
</dbReference>
<keyword evidence="7" id="KW-1185">Reference proteome</keyword>
<feature type="compositionally biased region" description="Polar residues" evidence="4">
    <location>
        <begin position="1"/>
        <end position="10"/>
    </location>
</feature>
<evidence type="ECO:0000313" key="6">
    <source>
        <dbReference type="EMBL" id="KAF9886770.1"/>
    </source>
</evidence>
<dbReference type="AlphaFoldDB" id="A0AAD4CHV4"/>
<dbReference type="CDD" id="cd06137">
    <property type="entry name" value="DEDDh_RNase"/>
    <property type="match status" value="1"/>
</dbReference>
<feature type="domain" description="Exonuclease" evidence="5">
    <location>
        <begin position="116"/>
        <end position="291"/>
    </location>
</feature>
<dbReference type="GO" id="GO:0000027">
    <property type="term" value="P:ribosomal large subunit assembly"/>
    <property type="evidence" value="ECO:0007669"/>
    <property type="project" value="TreeGrafter"/>
</dbReference>
<dbReference type="GO" id="GO:0005634">
    <property type="term" value="C:nucleus"/>
    <property type="evidence" value="ECO:0007669"/>
    <property type="project" value="TreeGrafter"/>
</dbReference>
<dbReference type="Gene3D" id="3.30.420.10">
    <property type="entry name" value="Ribonuclease H-like superfamily/Ribonuclease H"/>
    <property type="match status" value="1"/>
</dbReference>
<keyword evidence="2" id="KW-0378">Hydrolase</keyword>
<dbReference type="SUPFAM" id="SSF53098">
    <property type="entry name" value="Ribonuclease H-like"/>
    <property type="match status" value="1"/>
</dbReference>
<evidence type="ECO:0000256" key="2">
    <source>
        <dbReference type="ARBA" id="ARBA00022801"/>
    </source>
</evidence>
<feature type="compositionally biased region" description="Basic residues" evidence="4">
    <location>
        <begin position="309"/>
        <end position="320"/>
    </location>
</feature>
<reference evidence="6" key="1">
    <citation type="journal article" date="2019" name="Beilstein J. Org. Chem.">
        <title>Nanangenines: drimane sesquiterpenoids as the dominant metabolite cohort of a novel Australian fungus, Aspergillus nanangensis.</title>
        <authorList>
            <person name="Lacey H.J."/>
            <person name="Gilchrist C.L.M."/>
            <person name="Crombie A."/>
            <person name="Kalaitzis J.A."/>
            <person name="Vuong D."/>
            <person name="Rutledge P.J."/>
            <person name="Turner P."/>
            <person name="Pitt J.I."/>
            <person name="Lacey E."/>
            <person name="Chooi Y.H."/>
            <person name="Piggott A.M."/>
        </authorList>
    </citation>
    <scope>NUCLEOTIDE SEQUENCE</scope>
    <source>
        <strain evidence="6">MST-FP2251</strain>
    </source>
</reference>
<feature type="compositionally biased region" description="Polar residues" evidence="4">
    <location>
        <begin position="321"/>
        <end position="332"/>
    </location>
</feature>
<dbReference type="GO" id="GO:0003676">
    <property type="term" value="F:nucleic acid binding"/>
    <property type="evidence" value="ECO:0007669"/>
    <property type="project" value="InterPro"/>
</dbReference>
<accession>A0AAD4CHV4</accession>
<dbReference type="PANTHER" id="PTHR12801">
    <property type="entry name" value="RNA EXONUCLEASE REXO1 / RECO3 FAMILY MEMBER-RELATED"/>
    <property type="match status" value="1"/>
</dbReference>
<sequence length="366" mass="40959">MSLLTLPSSDVQKDPPEGAMSPLGHEIQVSNDHDAALPGVKFGVPGYPTVLDPLEQSLILRYLRSKCHSWNRLQTQNYILGPGPIRNKKTPCKGSIKTYEFREIPDVNRQARGSCRAIAIDCEMVGVENGRQALAFLSAIDFLTGEILINHHVVPSEEVVDWRSEFSGITEDIMTSASLSGAALESWREARNRLWELMDNSTILVGQSLNYDLEVLGICHAKIVDTAVLTAETVFSSIIPTKPLPRMWSLKNLAKDLLGLEIQNSNRGHSALEDAYAARDIAIWCIRNPEELQMWAENARLREKEHKLAKSRQKHRKGRSKSNVPASLSNRVWGSGAKQDGYSDDFRLSDLAEELGWPEDYDPWSD</sequence>
<evidence type="ECO:0000256" key="1">
    <source>
        <dbReference type="ARBA" id="ARBA00022722"/>
    </source>
</evidence>
<gene>
    <name evidence="6" type="ORF">FE257_011147</name>
</gene>
<reference evidence="6" key="2">
    <citation type="submission" date="2020-02" db="EMBL/GenBank/DDBJ databases">
        <authorList>
            <person name="Gilchrist C.L.M."/>
            <person name="Chooi Y.-H."/>
        </authorList>
    </citation>
    <scope>NUCLEOTIDE SEQUENCE</scope>
    <source>
        <strain evidence="6">MST-FP2251</strain>
    </source>
</reference>
<comment type="caution">
    <text evidence="6">The sequence shown here is derived from an EMBL/GenBank/DDBJ whole genome shotgun (WGS) entry which is preliminary data.</text>
</comment>
<dbReference type="SMART" id="SM00479">
    <property type="entry name" value="EXOIII"/>
    <property type="match status" value="1"/>
</dbReference>
<feature type="region of interest" description="Disordered" evidence="4">
    <location>
        <begin position="306"/>
        <end position="343"/>
    </location>
</feature>
<keyword evidence="1" id="KW-0540">Nuclease</keyword>
<dbReference type="InterPro" id="IPR012337">
    <property type="entry name" value="RNaseH-like_sf"/>
</dbReference>